<reference evidence="6" key="1">
    <citation type="submission" date="2021-04" db="EMBL/GenBank/DDBJ databases">
        <title>Biosynthetic gene clusters of Dactylosporangioum roseum.</title>
        <authorList>
            <person name="Hartkoorn R.C."/>
            <person name="Beaudoing E."/>
            <person name="Hot D."/>
            <person name="Moureu S."/>
        </authorList>
    </citation>
    <scope>NUCLEOTIDE SEQUENCE</scope>
    <source>
        <strain evidence="6">NRRL B-16295</strain>
    </source>
</reference>
<dbReference type="Pfam" id="PF00005">
    <property type="entry name" value="ABC_tran"/>
    <property type="match status" value="1"/>
</dbReference>
<dbReference type="PROSITE" id="PS50893">
    <property type="entry name" value="ABC_TRANSPORTER_2"/>
    <property type="match status" value="1"/>
</dbReference>
<dbReference type="InterPro" id="IPR003439">
    <property type="entry name" value="ABC_transporter-like_ATP-bd"/>
</dbReference>
<keyword evidence="7" id="KW-1185">Reference proteome</keyword>
<dbReference type="PANTHER" id="PTHR43776:SF7">
    <property type="entry name" value="D,D-DIPEPTIDE TRANSPORT ATP-BINDING PROTEIN DDPF-RELATED"/>
    <property type="match status" value="1"/>
</dbReference>
<proteinExistence type="inferred from homology"/>
<gene>
    <name evidence="6" type="ORF">Drose_25155</name>
</gene>
<dbReference type="InterPro" id="IPR003593">
    <property type="entry name" value="AAA+_ATPase"/>
</dbReference>
<dbReference type="CDD" id="cd03257">
    <property type="entry name" value="ABC_NikE_OppD_transporters"/>
    <property type="match status" value="1"/>
</dbReference>
<keyword evidence="3" id="KW-0547">Nucleotide-binding</keyword>
<dbReference type="NCBIfam" id="TIGR01727">
    <property type="entry name" value="oligo_HPY"/>
    <property type="match status" value="1"/>
</dbReference>
<dbReference type="EMBL" id="CP073721">
    <property type="protein sequence ID" value="UWZ34503.1"/>
    <property type="molecule type" value="Genomic_DNA"/>
</dbReference>
<dbReference type="InterPro" id="IPR027417">
    <property type="entry name" value="P-loop_NTPase"/>
</dbReference>
<evidence type="ECO:0000256" key="1">
    <source>
        <dbReference type="ARBA" id="ARBA00005417"/>
    </source>
</evidence>
<evidence type="ECO:0000313" key="6">
    <source>
        <dbReference type="EMBL" id="UWZ34503.1"/>
    </source>
</evidence>
<sequence length="349" mass="37599">MNAMSTGQGAAAASASAAKAPVLTTEDLRVEFTVGHQTLVAVDGVSLSVAAGETLALVGESGSGKSTVALALMRAHEPDSGRIIFEGTDITHLSERRLKPVRRRLQMVIQDPYASLDPRMTIARVVAEPLVAHRWGNRRQIADRVVELLELVGLTASAMSRYPSQFSGGQRQRISIARALALEPSMIIADEPVSALDMSIQAQIINLLGTLQRERDLAYLVIAHDLALVHQISNRVAVLYLGRVVEEGTTDQVVWSPQHPYTAALLSATPTPDNPTRERIVLAGDPPSAINRPSGCVFHPRCPIARSRCAVEVPPLIEVRPGVRTACFYPGEVQPVIDASQSRPLTAKE</sequence>
<comment type="similarity">
    <text evidence="1">Belongs to the ABC transporter superfamily.</text>
</comment>
<evidence type="ECO:0000313" key="7">
    <source>
        <dbReference type="Proteomes" id="UP001058271"/>
    </source>
</evidence>
<dbReference type="InterPro" id="IPR017871">
    <property type="entry name" value="ABC_transporter-like_CS"/>
</dbReference>
<dbReference type="PROSITE" id="PS00211">
    <property type="entry name" value="ABC_TRANSPORTER_1"/>
    <property type="match status" value="1"/>
</dbReference>
<dbReference type="InterPro" id="IPR013563">
    <property type="entry name" value="Oligopep_ABC_C"/>
</dbReference>
<keyword evidence="2" id="KW-0813">Transport</keyword>
<evidence type="ECO:0000259" key="5">
    <source>
        <dbReference type="PROSITE" id="PS50893"/>
    </source>
</evidence>
<evidence type="ECO:0000256" key="3">
    <source>
        <dbReference type="ARBA" id="ARBA00022741"/>
    </source>
</evidence>
<evidence type="ECO:0000256" key="2">
    <source>
        <dbReference type="ARBA" id="ARBA00022448"/>
    </source>
</evidence>
<dbReference type="InterPro" id="IPR050319">
    <property type="entry name" value="ABC_transp_ATP-bind"/>
</dbReference>
<name>A0ABY5Z149_9ACTN</name>
<dbReference type="PANTHER" id="PTHR43776">
    <property type="entry name" value="TRANSPORT ATP-BINDING PROTEIN"/>
    <property type="match status" value="1"/>
</dbReference>
<protein>
    <submittedName>
        <fullName evidence="6">ABC transporter ATP-binding protein</fullName>
    </submittedName>
</protein>
<dbReference type="Proteomes" id="UP001058271">
    <property type="component" value="Chromosome"/>
</dbReference>
<accession>A0ABY5Z149</accession>
<dbReference type="Pfam" id="PF08352">
    <property type="entry name" value="oligo_HPY"/>
    <property type="match status" value="1"/>
</dbReference>
<dbReference type="SMART" id="SM00382">
    <property type="entry name" value="AAA"/>
    <property type="match status" value="1"/>
</dbReference>
<feature type="domain" description="ABC transporter" evidence="5">
    <location>
        <begin position="23"/>
        <end position="266"/>
    </location>
</feature>
<organism evidence="6 7">
    <name type="scientific">Dactylosporangium roseum</name>
    <dbReference type="NCBI Taxonomy" id="47989"/>
    <lineage>
        <taxon>Bacteria</taxon>
        <taxon>Bacillati</taxon>
        <taxon>Actinomycetota</taxon>
        <taxon>Actinomycetes</taxon>
        <taxon>Micromonosporales</taxon>
        <taxon>Micromonosporaceae</taxon>
        <taxon>Dactylosporangium</taxon>
    </lineage>
</organism>
<dbReference type="Gene3D" id="3.40.50.300">
    <property type="entry name" value="P-loop containing nucleotide triphosphate hydrolases"/>
    <property type="match status" value="1"/>
</dbReference>
<keyword evidence="4 6" id="KW-0067">ATP-binding</keyword>
<dbReference type="SUPFAM" id="SSF52540">
    <property type="entry name" value="P-loop containing nucleoside triphosphate hydrolases"/>
    <property type="match status" value="1"/>
</dbReference>
<evidence type="ECO:0000256" key="4">
    <source>
        <dbReference type="ARBA" id="ARBA00022840"/>
    </source>
</evidence>
<dbReference type="GO" id="GO:0005524">
    <property type="term" value="F:ATP binding"/>
    <property type="evidence" value="ECO:0007669"/>
    <property type="project" value="UniProtKB-KW"/>
</dbReference>